<evidence type="ECO:0000256" key="1">
    <source>
        <dbReference type="ARBA" id="ARBA00023015"/>
    </source>
</evidence>
<dbReference type="Pfam" id="PF12802">
    <property type="entry name" value="MarR_2"/>
    <property type="match status" value="1"/>
</dbReference>
<dbReference type="SMART" id="SM00347">
    <property type="entry name" value="HTH_MARR"/>
    <property type="match status" value="1"/>
</dbReference>
<name>A0A5N0USK2_9PSEU</name>
<keyword evidence="1" id="KW-0805">Transcription regulation</keyword>
<dbReference type="PANTHER" id="PTHR42756">
    <property type="entry name" value="TRANSCRIPTIONAL REGULATOR, MARR"/>
    <property type="match status" value="1"/>
</dbReference>
<dbReference type="InterPro" id="IPR036388">
    <property type="entry name" value="WH-like_DNA-bd_sf"/>
</dbReference>
<evidence type="ECO:0000313" key="5">
    <source>
        <dbReference type="EMBL" id="KAA9151904.1"/>
    </source>
</evidence>
<dbReference type="PROSITE" id="PS01117">
    <property type="entry name" value="HTH_MARR_1"/>
    <property type="match status" value="1"/>
</dbReference>
<evidence type="ECO:0000313" key="6">
    <source>
        <dbReference type="Proteomes" id="UP000319769"/>
    </source>
</evidence>
<dbReference type="SUPFAM" id="SSF46785">
    <property type="entry name" value="Winged helix' DNA-binding domain"/>
    <property type="match status" value="1"/>
</dbReference>
<feature type="domain" description="HTH marR-type" evidence="4">
    <location>
        <begin position="10"/>
        <end position="142"/>
    </location>
</feature>
<dbReference type="GO" id="GO:0003700">
    <property type="term" value="F:DNA-binding transcription factor activity"/>
    <property type="evidence" value="ECO:0007669"/>
    <property type="project" value="InterPro"/>
</dbReference>
<keyword evidence="2" id="KW-0238">DNA-binding</keyword>
<dbReference type="PANTHER" id="PTHR42756:SF1">
    <property type="entry name" value="TRANSCRIPTIONAL REPRESSOR OF EMRAB OPERON"/>
    <property type="match status" value="1"/>
</dbReference>
<evidence type="ECO:0000256" key="2">
    <source>
        <dbReference type="ARBA" id="ARBA00023125"/>
    </source>
</evidence>
<dbReference type="Proteomes" id="UP000319769">
    <property type="component" value="Unassembled WGS sequence"/>
</dbReference>
<evidence type="ECO:0000256" key="3">
    <source>
        <dbReference type="ARBA" id="ARBA00023163"/>
    </source>
</evidence>
<dbReference type="EMBL" id="VMNW02000094">
    <property type="protein sequence ID" value="KAA9151904.1"/>
    <property type="molecule type" value="Genomic_DNA"/>
</dbReference>
<dbReference type="InterPro" id="IPR036390">
    <property type="entry name" value="WH_DNA-bd_sf"/>
</dbReference>
<dbReference type="PRINTS" id="PR00598">
    <property type="entry name" value="HTHMARR"/>
</dbReference>
<dbReference type="GO" id="GO:0003677">
    <property type="term" value="F:DNA binding"/>
    <property type="evidence" value="ECO:0007669"/>
    <property type="project" value="UniProtKB-KW"/>
</dbReference>
<dbReference type="Gene3D" id="1.10.10.10">
    <property type="entry name" value="Winged helix-like DNA-binding domain superfamily/Winged helix DNA-binding domain"/>
    <property type="match status" value="1"/>
</dbReference>
<dbReference type="OrthoDB" id="3177763at2"/>
<proteinExistence type="predicted"/>
<sequence length="148" mass="16473">MAPVSGSLPEARTAYLLKQLELALRARLDAAVRPHGLTVVQYTALTELSRDPGISAAELARRSFVSAQTMQELIARLEQQGLVQRVPAEHNKRVLETTLTERGERTLHASDHEVDEIEQDMLSDFDTEAVEALRQALRSCTKRVRKGA</sequence>
<protein>
    <submittedName>
        <fullName evidence="5">MarR family transcriptional regulator</fullName>
    </submittedName>
</protein>
<comment type="caution">
    <text evidence="5">The sequence shown here is derived from an EMBL/GenBank/DDBJ whole genome shotgun (WGS) entry which is preliminary data.</text>
</comment>
<dbReference type="PROSITE" id="PS50995">
    <property type="entry name" value="HTH_MARR_2"/>
    <property type="match status" value="1"/>
</dbReference>
<keyword evidence="3" id="KW-0804">Transcription</keyword>
<organism evidence="5 6">
    <name type="scientific">Amycolatopsis acidicola</name>
    <dbReference type="NCBI Taxonomy" id="2596893"/>
    <lineage>
        <taxon>Bacteria</taxon>
        <taxon>Bacillati</taxon>
        <taxon>Actinomycetota</taxon>
        <taxon>Actinomycetes</taxon>
        <taxon>Pseudonocardiales</taxon>
        <taxon>Pseudonocardiaceae</taxon>
        <taxon>Amycolatopsis</taxon>
    </lineage>
</organism>
<dbReference type="InterPro" id="IPR000835">
    <property type="entry name" value="HTH_MarR-typ"/>
</dbReference>
<evidence type="ECO:0000259" key="4">
    <source>
        <dbReference type="PROSITE" id="PS50995"/>
    </source>
</evidence>
<reference evidence="5" key="1">
    <citation type="submission" date="2019-09" db="EMBL/GenBank/DDBJ databases">
        <authorList>
            <person name="Teo W.F.A."/>
            <person name="Duangmal K."/>
        </authorList>
    </citation>
    <scope>NUCLEOTIDE SEQUENCE [LARGE SCALE GENOMIC DNA]</scope>
    <source>
        <strain evidence="5">K81G1</strain>
    </source>
</reference>
<accession>A0A5N0USK2</accession>
<dbReference type="AlphaFoldDB" id="A0A5N0USK2"/>
<keyword evidence="6" id="KW-1185">Reference proteome</keyword>
<dbReference type="InterPro" id="IPR023187">
    <property type="entry name" value="Tscrpt_reg_MarR-type_CS"/>
</dbReference>
<gene>
    <name evidence="5" type="ORF">FPZ12_037910</name>
</gene>